<sequence length="54" mass="6269">MIMLVCYITTLLCFSFSYFLLHLVTIEIYRGESHLSHNATRVKRCVGLDFISIV</sequence>
<reference evidence="1 2" key="1">
    <citation type="journal article" date="2018" name="Nat. Genet.">
        <title>The Rosa genome provides new insights in the design of modern roses.</title>
        <authorList>
            <person name="Bendahmane M."/>
        </authorList>
    </citation>
    <scope>NUCLEOTIDE SEQUENCE [LARGE SCALE GENOMIC DNA]</scope>
    <source>
        <strain evidence="2">cv. Old Blush</strain>
    </source>
</reference>
<dbReference type="Proteomes" id="UP000238479">
    <property type="component" value="Chromosome 4"/>
</dbReference>
<proteinExistence type="predicted"/>
<evidence type="ECO:0000313" key="1">
    <source>
        <dbReference type="EMBL" id="PRQ39403.1"/>
    </source>
</evidence>
<dbReference type="AlphaFoldDB" id="A0A2P6QYX9"/>
<gene>
    <name evidence="1" type="ORF">RchiOBHm_Chr4g0424791</name>
</gene>
<accession>A0A2P6QYX9</accession>
<dbReference type="Gramene" id="PRQ39403">
    <property type="protein sequence ID" value="PRQ39403"/>
    <property type="gene ID" value="RchiOBHm_Chr4g0424791"/>
</dbReference>
<organism evidence="1 2">
    <name type="scientific">Rosa chinensis</name>
    <name type="common">China rose</name>
    <dbReference type="NCBI Taxonomy" id="74649"/>
    <lineage>
        <taxon>Eukaryota</taxon>
        <taxon>Viridiplantae</taxon>
        <taxon>Streptophyta</taxon>
        <taxon>Embryophyta</taxon>
        <taxon>Tracheophyta</taxon>
        <taxon>Spermatophyta</taxon>
        <taxon>Magnoliopsida</taxon>
        <taxon>eudicotyledons</taxon>
        <taxon>Gunneridae</taxon>
        <taxon>Pentapetalae</taxon>
        <taxon>rosids</taxon>
        <taxon>fabids</taxon>
        <taxon>Rosales</taxon>
        <taxon>Rosaceae</taxon>
        <taxon>Rosoideae</taxon>
        <taxon>Rosoideae incertae sedis</taxon>
        <taxon>Rosa</taxon>
    </lineage>
</organism>
<dbReference type="EMBL" id="PDCK01000042">
    <property type="protein sequence ID" value="PRQ39403.1"/>
    <property type="molecule type" value="Genomic_DNA"/>
</dbReference>
<evidence type="ECO:0000313" key="2">
    <source>
        <dbReference type="Proteomes" id="UP000238479"/>
    </source>
</evidence>
<name>A0A2P6QYX9_ROSCH</name>
<comment type="caution">
    <text evidence="1">The sequence shown here is derived from an EMBL/GenBank/DDBJ whole genome shotgun (WGS) entry which is preliminary data.</text>
</comment>
<protein>
    <submittedName>
        <fullName evidence="1">Uncharacterized protein</fullName>
    </submittedName>
</protein>
<keyword evidence="2" id="KW-1185">Reference proteome</keyword>